<feature type="region of interest" description="Disordered" evidence="1">
    <location>
        <begin position="117"/>
        <end position="138"/>
    </location>
</feature>
<dbReference type="AlphaFoldDB" id="A0AAV7RMN3"/>
<reference evidence="2" key="1">
    <citation type="journal article" date="2022" name="bioRxiv">
        <title>Sequencing and chromosome-scale assembly of the giantPleurodeles waltlgenome.</title>
        <authorList>
            <person name="Brown T."/>
            <person name="Elewa A."/>
            <person name="Iarovenko S."/>
            <person name="Subramanian E."/>
            <person name="Araus A.J."/>
            <person name="Petzold A."/>
            <person name="Susuki M."/>
            <person name="Suzuki K.-i.T."/>
            <person name="Hayashi T."/>
            <person name="Toyoda A."/>
            <person name="Oliveira C."/>
            <person name="Osipova E."/>
            <person name="Leigh N.D."/>
            <person name="Simon A."/>
            <person name="Yun M.H."/>
        </authorList>
    </citation>
    <scope>NUCLEOTIDE SEQUENCE</scope>
    <source>
        <strain evidence="2">20211129_DDA</strain>
        <tissue evidence="2">Liver</tissue>
    </source>
</reference>
<sequence length="138" mass="15819">MYLVRSMTVRFPEEPSESHVLMVMLDPCSHRGPISSLYGALMEDRRTDSWNGDLDVPLMDREWKRTRALKQETASNAWFKRQSVVTSTEPTGCCNCYIRLPKQGEWEVAVAKDTEKQPDQQTWISLPLGPEEVTNAET</sequence>
<keyword evidence="3" id="KW-1185">Reference proteome</keyword>
<comment type="caution">
    <text evidence="2">The sequence shown here is derived from an EMBL/GenBank/DDBJ whole genome shotgun (WGS) entry which is preliminary data.</text>
</comment>
<evidence type="ECO:0000313" key="2">
    <source>
        <dbReference type="EMBL" id="KAJ1152075.1"/>
    </source>
</evidence>
<proteinExistence type="predicted"/>
<evidence type="ECO:0000256" key="1">
    <source>
        <dbReference type="SAM" id="MobiDB-lite"/>
    </source>
</evidence>
<dbReference type="EMBL" id="JANPWB010000009">
    <property type="protein sequence ID" value="KAJ1152075.1"/>
    <property type="molecule type" value="Genomic_DNA"/>
</dbReference>
<gene>
    <name evidence="2" type="ORF">NDU88_004853</name>
</gene>
<organism evidence="2 3">
    <name type="scientific">Pleurodeles waltl</name>
    <name type="common">Iberian ribbed newt</name>
    <dbReference type="NCBI Taxonomy" id="8319"/>
    <lineage>
        <taxon>Eukaryota</taxon>
        <taxon>Metazoa</taxon>
        <taxon>Chordata</taxon>
        <taxon>Craniata</taxon>
        <taxon>Vertebrata</taxon>
        <taxon>Euteleostomi</taxon>
        <taxon>Amphibia</taxon>
        <taxon>Batrachia</taxon>
        <taxon>Caudata</taxon>
        <taxon>Salamandroidea</taxon>
        <taxon>Salamandridae</taxon>
        <taxon>Pleurodelinae</taxon>
        <taxon>Pleurodeles</taxon>
    </lineage>
</organism>
<name>A0AAV7RMN3_PLEWA</name>
<accession>A0AAV7RMN3</accession>
<evidence type="ECO:0000313" key="3">
    <source>
        <dbReference type="Proteomes" id="UP001066276"/>
    </source>
</evidence>
<protein>
    <submittedName>
        <fullName evidence="2">Uncharacterized protein</fullName>
    </submittedName>
</protein>
<dbReference type="Proteomes" id="UP001066276">
    <property type="component" value="Chromosome 5"/>
</dbReference>